<name>A0A9D9EP21_9SPIR</name>
<gene>
    <name evidence="12" type="primary">prs</name>
    <name evidence="12" type="ORF">IAA96_05145</name>
</gene>
<dbReference type="GO" id="GO:0005737">
    <property type="term" value="C:cytoplasm"/>
    <property type="evidence" value="ECO:0007669"/>
    <property type="project" value="TreeGrafter"/>
</dbReference>
<dbReference type="GO" id="GO:0000287">
    <property type="term" value="F:magnesium ion binding"/>
    <property type="evidence" value="ECO:0007669"/>
    <property type="project" value="InterPro"/>
</dbReference>
<keyword evidence="4" id="KW-0547">Nucleotide-binding</keyword>
<evidence type="ECO:0000313" key="12">
    <source>
        <dbReference type="EMBL" id="MBO8450475.1"/>
    </source>
</evidence>
<dbReference type="CDD" id="cd06223">
    <property type="entry name" value="PRTases_typeI"/>
    <property type="match status" value="1"/>
</dbReference>
<feature type="domain" description="Ribose-phosphate pyrophosphokinase N-terminal" evidence="11">
    <location>
        <begin position="86"/>
        <end position="191"/>
    </location>
</feature>
<dbReference type="Pfam" id="PF00156">
    <property type="entry name" value="Pribosyltran"/>
    <property type="match status" value="1"/>
</dbReference>
<evidence type="ECO:0000256" key="6">
    <source>
        <dbReference type="ARBA" id="ARBA00022840"/>
    </source>
</evidence>
<reference evidence="12" key="2">
    <citation type="journal article" date="2021" name="PeerJ">
        <title>Extensive microbial diversity within the chicken gut microbiome revealed by metagenomics and culture.</title>
        <authorList>
            <person name="Gilroy R."/>
            <person name="Ravi A."/>
            <person name="Getino M."/>
            <person name="Pursley I."/>
            <person name="Horton D.L."/>
            <person name="Alikhan N.F."/>
            <person name="Baker D."/>
            <person name="Gharbi K."/>
            <person name="Hall N."/>
            <person name="Watson M."/>
            <person name="Adriaenssens E.M."/>
            <person name="Foster-Nyarko E."/>
            <person name="Jarju S."/>
            <person name="Secka A."/>
            <person name="Antonio M."/>
            <person name="Oren A."/>
            <person name="Chaudhuri R.R."/>
            <person name="La Ragione R."/>
            <person name="Hildebrand F."/>
            <person name="Pallen M.J."/>
        </authorList>
    </citation>
    <scope>NUCLEOTIDE SEQUENCE</scope>
    <source>
        <strain evidence="12">B3-4054</strain>
    </source>
</reference>
<dbReference type="PANTHER" id="PTHR10210">
    <property type="entry name" value="RIBOSE-PHOSPHATE DIPHOSPHOKINASE FAMILY MEMBER"/>
    <property type="match status" value="1"/>
</dbReference>
<evidence type="ECO:0000256" key="3">
    <source>
        <dbReference type="ARBA" id="ARBA00022727"/>
    </source>
</evidence>
<evidence type="ECO:0000256" key="8">
    <source>
        <dbReference type="RuleBase" id="RU004324"/>
    </source>
</evidence>
<dbReference type="InterPro" id="IPR029099">
    <property type="entry name" value="Pribosyltran_N"/>
</dbReference>
<keyword evidence="6" id="KW-0067">ATP-binding</keyword>
<dbReference type="InterPro" id="IPR000836">
    <property type="entry name" value="PRTase_dom"/>
</dbReference>
<evidence type="ECO:0000256" key="2">
    <source>
        <dbReference type="ARBA" id="ARBA00022679"/>
    </source>
</evidence>
<dbReference type="Gene3D" id="3.40.50.2020">
    <property type="match status" value="2"/>
</dbReference>
<dbReference type="NCBIfam" id="NF005299">
    <property type="entry name" value="PRK06827.1"/>
    <property type="match status" value="1"/>
</dbReference>
<comment type="caution">
    <text evidence="12">The sequence shown here is derived from an EMBL/GenBank/DDBJ whole genome shotgun (WGS) entry which is preliminary data.</text>
</comment>
<dbReference type="GO" id="GO:0004749">
    <property type="term" value="F:ribose phosphate diphosphokinase activity"/>
    <property type="evidence" value="ECO:0007669"/>
    <property type="project" value="UniProtKB-EC"/>
</dbReference>
<keyword evidence="5" id="KW-0418">Kinase</keyword>
<dbReference type="NCBIfam" id="TIGR01251">
    <property type="entry name" value="ribP_PPkin"/>
    <property type="match status" value="1"/>
</dbReference>
<dbReference type="EC" id="2.7.6.1" evidence="1"/>
<dbReference type="Proteomes" id="UP000823616">
    <property type="component" value="Unassembled WGS sequence"/>
</dbReference>
<evidence type="ECO:0000256" key="9">
    <source>
        <dbReference type="SAM" id="MobiDB-lite"/>
    </source>
</evidence>
<dbReference type="EMBL" id="JADIMS010000087">
    <property type="protein sequence ID" value="MBO8450475.1"/>
    <property type="molecule type" value="Genomic_DNA"/>
</dbReference>
<evidence type="ECO:0000256" key="1">
    <source>
        <dbReference type="ARBA" id="ARBA00013247"/>
    </source>
</evidence>
<dbReference type="SUPFAM" id="SSF53271">
    <property type="entry name" value="PRTase-like"/>
    <property type="match status" value="2"/>
</dbReference>
<dbReference type="FunFam" id="3.40.50.2020:FF:000014">
    <property type="entry name" value="Ribose-phosphate pyrophosphokinase 1"/>
    <property type="match status" value="1"/>
</dbReference>
<accession>A0A9D9EP21</accession>
<dbReference type="PANTHER" id="PTHR10210:SF32">
    <property type="entry name" value="RIBOSE-PHOSPHATE PYROPHOSPHOKINASE 2"/>
    <property type="match status" value="1"/>
</dbReference>
<dbReference type="GO" id="GO:0006015">
    <property type="term" value="P:5-phosphoribose 1-diphosphate biosynthetic process"/>
    <property type="evidence" value="ECO:0007669"/>
    <property type="project" value="TreeGrafter"/>
</dbReference>
<evidence type="ECO:0000259" key="10">
    <source>
        <dbReference type="Pfam" id="PF00156"/>
    </source>
</evidence>
<feature type="domain" description="Phosphoribosyltransferase" evidence="10">
    <location>
        <begin position="213"/>
        <end position="356"/>
    </location>
</feature>
<evidence type="ECO:0000259" key="11">
    <source>
        <dbReference type="Pfam" id="PF13793"/>
    </source>
</evidence>
<organism evidence="12 13">
    <name type="scientific">Candidatus Avitreponema avistercoris</name>
    <dbReference type="NCBI Taxonomy" id="2840705"/>
    <lineage>
        <taxon>Bacteria</taxon>
        <taxon>Pseudomonadati</taxon>
        <taxon>Spirochaetota</taxon>
        <taxon>Spirochaetia</taxon>
        <taxon>Spirochaetales</taxon>
        <taxon>Candidatus Avitreponema</taxon>
    </lineage>
</organism>
<comment type="catalytic activity">
    <reaction evidence="7">
        <text>D-ribose 5-phosphate + ATP = 5-phospho-alpha-D-ribose 1-diphosphate + AMP + H(+)</text>
        <dbReference type="Rhea" id="RHEA:15609"/>
        <dbReference type="ChEBI" id="CHEBI:15378"/>
        <dbReference type="ChEBI" id="CHEBI:30616"/>
        <dbReference type="ChEBI" id="CHEBI:58017"/>
        <dbReference type="ChEBI" id="CHEBI:78346"/>
        <dbReference type="ChEBI" id="CHEBI:456215"/>
        <dbReference type="EC" id="2.7.6.1"/>
    </reaction>
</comment>
<protein>
    <recommendedName>
        <fullName evidence="1">ribose-phosphate diphosphokinase</fullName>
        <ecNumber evidence="1">2.7.6.1</ecNumber>
    </recommendedName>
</protein>
<evidence type="ECO:0000256" key="4">
    <source>
        <dbReference type="ARBA" id="ARBA00022741"/>
    </source>
</evidence>
<feature type="region of interest" description="Disordered" evidence="9">
    <location>
        <begin position="411"/>
        <end position="436"/>
    </location>
</feature>
<dbReference type="SMART" id="SM01400">
    <property type="entry name" value="Pribosyltran_N"/>
    <property type="match status" value="1"/>
</dbReference>
<evidence type="ECO:0000256" key="5">
    <source>
        <dbReference type="ARBA" id="ARBA00022777"/>
    </source>
</evidence>
<evidence type="ECO:0000313" key="13">
    <source>
        <dbReference type="Proteomes" id="UP000823616"/>
    </source>
</evidence>
<keyword evidence="3 8" id="KW-0545">Nucleotide biosynthesis</keyword>
<dbReference type="Pfam" id="PF13793">
    <property type="entry name" value="Pribosyltran_N"/>
    <property type="match status" value="1"/>
</dbReference>
<sequence length="436" mass="49076">MTYSEPSDLAIVACPGGAVFADDTIHHLNQIYRRRFRQKTDFLAGRYGEDGAKLVRDVNFYNDLQTSDICVKGDVDKYRPPRFKVKTCFTWFMNGEFKTEIQECIRGKDVFIFQDVENHQMISLNNDQNKCLLSVNDHIMCLLVTIDAVRHAGAKRISLVLPVYPYSRQHKKKGREGLTASLLAHVYENLGVSQVITLDIHSREIENAFFSARIENLHASYQIIRELSRIVDLTAEDNNFVVVSPDTGAVDRNKFYATGLKKPLAMIYKERDYSIVSQNGRSSNIKSIKLLGDVSGKVAFLADDMLGTGGTLLKAMEFLKEQGATKVIAAISLPFFTGEAVKLFDEAYEKGYFYRIIGTNAVYHEELLQKEWYINTSVCGLFAQVISRLHHNQSLSDLLDNRNVIDKLIRIGSPNSGKGEKKSSGPVQPKGQNPAE</sequence>
<reference evidence="12" key="1">
    <citation type="submission" date="2020-10" db="EMBL/GenBank/DDBJ databases">
        <authorList>
            <person name="Gilroy R."/>
        </authorList>
    </citation>
    <scope>NUCLEOTIDE SEQUENCE</scope>
    <source>
        <strain evidence="12">B3-4054</strain>
    </source>
</reference>
<evidence type="ECO:0000256" key="7">
    <source>
        <dbReference type="ARBA" id="ARBA00049535"/>
    </source>
</evidence>
<comment type="similarity">
    <text evidence="8">Belongs to the ribose-phosphate pyrophosphokinase family.</text>
</comment>
<dbReference type="InterPro" id="IPR029057">
    <property type="entry name" value="PRTase-like"/>
</dbReference>
<proteinExistence type="inferred from homology"/>
<dbReference type="AlphaFoldDB" id="A0A9D9EP21"/>
<dbReference type="GO" id="GO:0005524">
    <property type="term" value="F:ATP binding"/>
    <property type="evidence" value="ECO:0007669"/>
    <property type="project" value="UniProtKB-KW"/>
</dbReference>
<dbReference type="GO" id="GO:0016301">
    <property type="term" value="F:kinase activity"/>
    <property type="evidence" value="ECO:0007669"/>
    <property type="project" value="UniProtKB-KW"/>
</dbReference>
<dbReference type="InterPro" id="IPR005946">
    <property type="entry name" value="Rib-P_diPkinase"/>
</dbReference>
<dbReference type="GO" id="GO:0006164">
    <property type="term" value="P:purine nucleotide biosynthetic process"/>
    <property type="evidence" value="ECO:0007669"/>
    <property type="project" value="TreeGrafter"/>
</dbReference>
<keyword evidence="2 12" id="KW-0808">Transferase</keyword>
<dbReference type="GO" id="GO:0002189">
    <property type="term" value="C:ribose phosphate diphosphokinase complex"/>
    <property type="evidence" value="ECO:0007669"/>
    <property type="project" value="TreeGrafter"/>
</dbReference>